<dbReference type="AlphaFoldDB" id="A0A939JUH0"/>
<feature type="chain" id="PRO_5037681509" description="Lipocalin-like domain-containing protein" evidence="1">
    <location>
        <begin position="24"/>
        <end position="165"/>
    </location>
</feature>
<feature type="signal peptide" evidence="1">
    <location>
        <begin position="1"/>
        <end position="23"/>
    </location>
</feature>
<proteinExistence type="predicted"/>
<keyword evidence="1" id="KW-0732">Signal</keyword>
<accession>A0A939JUH0</accession>
<dbReference type="RefSeq" id="WP_207333716.1">
    <property type="nucleotide sequence ID" value="NZ_JAFMYU010000001.1"/>
</dbReference>
<reference evidence="2 3" key="1">
    <citation type="submission" date="2021-03" db="EMBL/GenBank/DDBJ databases">
        <title>Fibrella sp. HMF5036 genome sequencing and assembly.</title>
        <authorList>
            <person name="Kang H."/>
            <person name="Kim H."/>
            <person name="Bae S."/>
            <person name="Joh K."/>
        </authorList>
    </citation>
    <scope>NUCLEOTIDE SEQUENCE [LARGE SCALE GENOMIC DNA]</scope>
    <source>
        <strain evidence="2 3">HMF5036</strain>
    </source>
</reference>
<evidence type="ECO:0000313" key="2">
    <source>
        <dbReference type="EMBL" id="MBO0929767.1"/>
    </source>
</evidence>
<organism evidence="2 3">
    <name type="scientific">Fibrella aquatilis</name>
    <dbReference type="NCBI Taxonomy" id="2817059"/>
    <lineage>
        <taxon>Bacteria</taxon>
        <taxon>Pseudomonadati</taxon>
        <taxon>Bacteroidota</taxon>
        <taxon>Cytophagia</taxon>
        <taxon>Cytophagales</taxon>
        <taxon>Spirosomataceae</taxon>
        <taxon>Fibrella</taxon>
    </lineage>
</organism>
<protein>
    <recommendedName>
        <fullName evidence="4">Lipocalin-like domain-containing protein</fullName>
    </recommendedName>
</protein>
<evidence type="ECO:0000313" key="3">
    <source>
        <dbReference type="Proteomes" id="UP000664795"/>
    </source>
</evidence>
<dbReference type="EMBL" id="JAFMYU010000001">
    <property type="protein sequence ID" value="MBO0929767.1"/>
    <property type="molecule type" value="Genomic_DNA"/>
</dbReference>
<keyword evidence="3" id="KW-1185">Reference proteome</keyword>
<name>A0A939JUH0_9BACT</name>
<evidence type="ECO:0008006" key="4">
    <source>
        <dbReference type="Google" id="ProtNLM"/>
    </source>
</evidence>
<comment type="caution">
    <text evidence="2">The sequence shown here is derived from an EMBL/GenBank/DDBJ whole genome shotgun (WGS) entry which is preliminary data.</text>
</comment>
<dbReference type="PROSITE" id="PS51257">
    <property type="entry name" value="PROKAR_LIPOPROTEIN"/>
    <property type="match status" value="1"/>
</dbReference>
<dbReference type="Proteomes" id="UP000664795">
    <property type="component" value="Unassembled WGS sequence"/>
</dbReference>
<sequence length="165" mass="18025">MNRLVTFLLPIVLGLLTTLSACKKDQQAVTPDTPGDFVASFVGVRWQMASFELTPPQDLDGDGRPDSNLLQFMRPCDLDNTLIFERNGSLTGDNGKLSCDDDAATNKPGTWTYDNASKKMTVVDGDDGSVSNWTVEEASARYLKVKTTITEDGHTYAAVITWKAV</sequence>
<gene>
    <name evidence="2" type="ORF">J2I48_02130</name>
</gene>
<evidence type="ECO:0000256" key="1">
    <source>
        <dbReference type="SAM" id="SignalP"/>
    </source>
</evidence>